<gene>
    <name evidence="4" type="ORF">R7226_00455</name>
</gene>
<dbReference type="InterPro" id="IPR020904">
    <property type="entry name" value="Sc_DH/Rdtase_CS"/>
</dbReference>
<reference evidence="4 5" key="2">
    <citation type="submission" date="2023-10" db="EMBL/GenBank/DDBJ databases">
        <authorList>
            <person name="Han X.F."/>
        </authorList>
    </citation>
    <scope>NUCLEOTIDE SEQUENCE [LARGE SCALE GENOMIC DNA]</scope>
    <source>
        <strain evidence="4 5">KCTC 39840</strain>
    </source>
</reference>
<evidence type="ECO:0000256" key="2">
    <source>
        <dbReference type="ARBA" id="ARBA00023002"/>
    </source>
</evidence>
<comment type="similarity">
    <text evidence="1">Belongs to the short-chain dehydrogenases/reductases (SDR) family.</text>
</comment>
<reference evidence="5" key="1">
    <citation type="submission" date="2023-07" db="EMBL/GenBank/DDBJ databases">
        <title>Conexibacter stalactiti sp. nov., isolated from stalactites in a lava cave and emended description of the genus Conexibacter.</title>
        <authorList>
            <person name="Lee S.D."/>
        </authorList>
    </citation>
    <scope>NUCLEOTIDE SEQUENCE [LARGE SCALE GENOMIC DNA]</scope>
    <source>
        <strain evidence="5">KCTC 39840</strain>
    </source>
</reference>
<keyword evidence="2" id="KW-0560">Oxidoreductase</keyword>
<dbReference type="Proteomes" id="UP001284601">
    <property type="component" value="Unassembled WGS sequence"/>
</dbReference>
<proteinExistence type="inferred from homology"/>
<dbReference type="PANTHER" id="PTHR43639">
    <property type="entry name" value="OXIDOREDUCTASE, SHORT-CHAIN DEHYDROGENASE/REDUCTASE FAMILY (AFU_ORTHOLOGUE AFUA_5G02870)"/>
    <property type="match status" value="1"/>
</dbReference>
<keyword evidence="5" id="KW-1185">Reference proteome</keyword>
<dbReference type="CDD" id="cd05233">
    <property type="entry name" value="SDR_c"/>
    <property type="match status" value="1"/>
</dbReference>
<dbReference type="RefSeq" id="WP_318595045.1">
    <property type="nucleotide sequence ID" value="NZ_JAWSTH010000001.1"/>
</dbReference>
<evidence type="ECO:0000256" key="1">
    <source>
        <dbReference type="ARBA" id="ARBA00006484"/>
    </source>
</evidence>
<dbReference type="PRINTS" id="PR00080">
    <property type="entry name" value="SDRFAMILY"/>
</dbReference>
<accession>A0ABU4HHJ6</accession>
<dbReference type="PROSITE" id="PS00061">
    <property type="entry name" value="ADH_SHORT"/>
    <property type="match status" value="1"/>
</dbReference>
<dbReference type="SUPFAM" id="SSF51735">
    <property type="entry name" value="NAD(P)-binding Rossmann-fold domains"/>
    <property type="match status" value="1"/>
</dbReference>
<dbReference type="InterPro" id="IPR002347">
    <property type="entry name" value="SDR_fam"/>
</dbReference>
<sequence>MSQGFDMAYKVVLVTGGTKGIGRAIAERFLDAGATVVVCGRRAPERLPRGERGEAVFLAADVRDPEQAAGVVERTLERFGQLDLLVNNAGGTAAVSAAETSPGLAQSIVALNLLAPLWVAQRANAAMQQQPGGGAIVNIGSVAGERPAHGTVLYAAAKAGLANLTRGLALEWGPKVRVNQITVGLVETDGSAAHYGGEAGLAAVRGTIPLGRMAVADDVAAVCMLLASPLAAYVSGAELRADGGGEKPGWLVAVEAATR</sequence>
<evidence type="ECO:0000313" key="5">
    <source>
        <dbReference type="Proteomes" id="UP001284601"/>
    </source>
</evidence>
<dbReference type="SMART" id="SM00822">
    <property type="entry name" value="PKS_KR"/>
    <property type="match status" value="1"/>
</dbReference>
<dbReference type="InterPro" id="IPR036291">
    <property type="entry name" value="NAD(P)-bd_dom_sf"/>
</dbReference>
<evidence type="ECO:0000313" key="4">
    <source>
        <dbReference type="EMBL" id="MDW5592786.1"/>
    </source>
</evidence>
<name>A0ABU4HHJ6_9ACTN</name>
<dbReference type="InterPro" id="IPR057326">
    <property type="entry name" value="KR_dom"/>
</dbReference>
<dbReference type="PANTHER" id="PTHR43639:SF1">
    <property type="entry name" value="SHORT-CHAIN DEHYDROGENASE_REDUCTASE FAMILY PROTEIN"/>
    <property type="match status" value="1"/>
</dbReference>
<dbReference type="NCBIfam" id="NF005893">
    <property type="entry name" value="PRK07856.1"/>
    <property type="match status" value="1"/>
</dbReference>
<comment type="caution">
    <text evidence="4">The sequence shown here is derived from an EMBL/GenBank/DDBJ whole genome shotgun (WGS) entry which is preliminary data.</text>
</comment>
<organism evidence="4 5">
    <name type="scientific">Conexibacter stalactiti</name>
    <dbReference type="NCBI Taxonomy" id="1940611"/>
    <lineage>
        <taxon>Bacteria</taxon>
        <taxon>Bacillati</taxon>
        <taxon>Actinomycetota</taxon>
        <taxon>Thermoleophilia</taxon>
        <taxon>Solirubrobacterales</taxon>
        <taxon>Conexibacteraceae</taxon>
        <taxon>Conexibacter</taxon>
    </lineage>
</organism>
<dbReference type="Gene3D" id="3.40.50.720">
    <property type="entry name" value="NAD(P)-binding Rossmann-like Domain"/>
    <property type="match status" value="1"/>
</dbReference>
<dbReference type="PRINTS" id="PR00081">
    <property type="entry name" value="GDHRDH"/>
</dbReference>
<dbReference type="Pfam" id="PF13561">
    <property type="entry name" value="adh_short_C2"/>
    <property type="match status" value="1"/>
</dbReference>
<dbReference type="EMBL" id="JAWSTH010000001">
    <property type="protein sequence ID" value="MDW5592786.1"/>
    <property type="molecule type" value="Genomic_DNA"/>
</dbReference>
<feature type="domain" description="Ketoreductase" evidence="3">
    <location>
        <begin position="10"/>
        <end position="145"/>
    </location>
</feature>
<evidence type="ECO:0000259" key="3">
    <source>
        <dbReference type="SMART" id="SM00822"/>
    </source>
</evidence>
<protein>
    <submittedName>
        <fullName evidence="4">SDR family oxidoreductase</fullName>
    </submittedName>
</protein>